<organism evidence="12 13">
    <name type="scientific">Kockovaella imperatae</name>
    <dbReference type="NCBI Taxonomy" id="4999"/>
    <lineage>
        <taxon>Eukaryota</taxon>
        <taxon>Fungi</taxon>
        <taxon>Dikarya</taxon>
        <taxon>Basidiomycota</taxon>
        <taxon>Agaricomycotina</taxon>
        <taxon>Tremellomycetes</taxon>
        <taxon>Tremellales</taxon>
        <taxon>Cuniculitremaceae</taxon>
        <taxon>Kockovaella</taxon>
    </lineage>
</organism>
<dbReference type="GO" id="GO:0045259">
    <property type="term" value="C:proton-transporting ATP synthase complex"/>
    <property type="evidence" value="ECO:0007669"/>
    <property type="project" value="UniProtKB-KW"/>
</dbReference>
<dbReference type="InterPro" id="IPR036228">
    <property type="entry name" value="ATP_synth_F0_dsu_sf_mt"/>
</dbReference>
<evidence type="ECO:0000256" key="3">
    <source>
        <dbReference type="ARBA" id="ARBA00021688"/>
    </source>
</evidence>
<keyword evidence="5" id="KW-0138">CF(0)</keyword>
<comment type="caution">
    <text evidence="12">The sequence shown here is derived from an EMBL/GenBank/DDBJ whole genome shotgun (WGS) entry which is preliminary data.</text>
</comment>
<dbReference type="GO" id="GO:0015078">
    <property type="term" value="F:proton transmembrane transporter activity"/>
    <property type="evidence" value="ECO:0007669"/>
    <property type="project" value="InterPro"/>
</dbReference>
<comment type="function">
    <text evidence="11">Mitochondrial membrane ATP synthase (F(1)F(0) ATP synthase or Complex V) produces ATP from ADP in the presence of a proton gradient across the membrane which is generated by electron transport complexes of the respiratory chain. F-type ATPases consist of two structural domains, F(1) - containing the extramembraneous catalytic core, and F(0) - containing the membrane proton channel, linked together by a central stalk and a peripheral stalk. During catalysis, ATP synthesis in the catalytic domain of F(1) is coupled via a rotary mechanism of the central stalk subunits to proton translocation.</text>
</comment>
<dbReference type="GO" id="GO:0005743">
    <property type="term" value="C:mitochondrial inner membrane"/>
    <property type="evidence" value="ECO:0007669"/>
    <property type="project" value="UniProtKB-SubCell"/>
</dbReference>
<evidence type="ECO:0000313" key="13">
    <source>
        <dbReference type="Proteomes" id="UP000193218"/>
    </source>
</evidence>
<reference evidence="12 13" key="1">
    <citation type="submission" date="2017-03" db="EMBL/GenBank/DDBJ databases">
        <title>Widespread Adenine N6-methylation of Active Genes in Fungi.</title>
        <authorList>
            <consortium name="DOE Joint Genome Institute"/>
            <person name="Mondo S.J."/>
            <person name="Dannebaum R.O."/>
            <person name="Kuo R.C."/>
            <person name="Louie K.B."/>
            <person name="Bewick A.J."/>
            <person name="Labutti K."/>
            <person name="Haridas S."/>
            <person name="Kuo A."/>
            <person name="Salamov A."/>
            <person name="Ahrendt S.R."/>
            <person name="Lau R."/>
            <person name="Bowen B.P."/>
            <person name="Lipzen A."/>
            <person name="Sullivan W."/>
            <person name="Andreopoulos W.B."/>
            <person name="Clum A."/>
            <person name="Lindquist E."/>
            <person name="Daum C."/>
            <person name="Northen T.R."/>
            <person name="Ramamoorthy G."/>
            <person name="Schmitz R.J."/>
            <person name="Gryganskyi A."/>
            <person name="Culley D."/>
            <person name="Magnuson J."/>
            <person name="James T.Y."/>
            <person name="O'Malley M.A."/>
            <person name="Stajich J.E."/>
            <person name="Spatafora J.W."/>
            <person name="Visel A."/>
            <person name="Grigoriev I.V."/>
        </authorList>
    </citation>
    <scope>NUCLEOTIDE SEQUENCE [LARGE SCALE GENOMIC DNA]</scope>
    <source>
        <strain evidence="12 13">NRRL Y-17943</strain>
    </source>
</reference>
<keyword evidence="13" id="KW-1185">Reference proteome</keyword>
<accession>A0A1Y1U889</accession>
<comment type="subcellular location">
    <subcellularLocation>
        <location evidence="1 11">Mitochondrion inner membrane</location>
    </subcellularLocation>
</comment>
<protein>
    <recommendedName>
        <fullName evidence="3 11">ATP synthase subunit d, mitochondrial</fullName>
    </recommendedName>
</protein>
<dbReference type="PIRSF" id="PIRSF005514">
    <property type="entry name" value="ATPase_F0_D_mt"/>
    <property type="match status" value="1"/>
</dbReference>
<evidence type="ECO:0000256" key="4">
    <source>
        <dbReference type="ARBA" id="ARBA00022448"/>
    </source>
</evidence>
<dbReference type="AlphaFoldDB" id="A0A1Y1U889"/>
<dbReference type="FunCoup" id="A0A1Y1U889">
    <property type="interactions" value="157"/>
</dbReference>
<dbReference type="Gene3D" id="6.10.280.70">
    <property type="match status" value="1"/>
</dbReference>
<name>A0A1Y1U889_9TREE</name>
<keyword evidence="6 11" id="KW-0375">Hydrogen ion transport</keyword>
<evidence type="ECO:0000256" key="10">
    <source>
        <dbReference type="ARBA" id="ARBA00023136"/>
    </source>
</evidence>
<sequence length="173" mass="19231">MAARNAAAAVDWATIYGRLGLGRETVASLQAFRARNTSAANRNAALKSTIPEIDISHYKNVLRDQQVVGQLEKVLNDFKPVTYDVAKWDQLVNQFETKAVDAAKQTLAKIQTEEKGLNETLSNIKDARSFDELTIHDVAHARPEVQKTVDNMVKKGKWGVPGYRESFGEMSVL</sequence>
<evidence type="ECO:0000256" key="1">
    <source>
        <dbReference type="ARBA" id="ARBA00004273"/>
    </source>
</evidence>
<keyword evidence="8 11" id="KW-0406">Ion transport</keyword>
<dbReference type="EMBL" id="NBSH01000017">
    <property type="protein sequence ID" value="ORX33764.1"/>
    <property type="molecule type" value="Genomic_DNA"/>
</dbReference>
<keyword evidence="7 11" id="KW-0999">Mitochondrion inner membrane</keyword>
<dbReference type="InterPro" id="IPR008689">
    <property type="entry name" value="ATP_synth_F0_dsu_mt"/>
</dbReference>
<keyword evidence="4 11" id="KW-0813">Transport</keyword>
<dbReference type="PANTHER" id="PTHR12700">
    <property type="entry name" value="ATP SYNTHASE SUBUNIT D, MITOCHONDRIAL"/>
    <property type="match status" value="1"/>
</dbReference>
<dbReference type="GO" id="GO:0015986">
    <property type="term" value="P:proton motive force-driven ATP synthesis"/>
    <property type="evidence" value="ECO:0007669"/>
    <property type="project" value="UniProtKB-UniRule"/>
</dbReference>
<dbReference type="Proteomes" id="UP000193218">
    <property type="component" value="Unassembled WGS sequence"/>
</dbReference>
<keyword evidence="10 11" id="KW-0472">Membrane</keyword>
<evidence type="ECO:0000256" key="9">
    <source>
        <dbReference type="ARBA" id="ARBA00023128"/>
    </source>
</evidence>
<keyword evidence="9 11" id="KW-0496">Mitochondrion</keyword>
<dbReference type="GeneID" id="33555810"/>
<evidence type="ECO:0000256" key="7">
    <source>
        <dbReference type="ARBA" id="ARBA00022792"/>
    </source>
</evidence>
<evidence type="ECO:0000256" key="5">
    <source>
        <dbReference type="ARBA" id="ARBA00022547"/>
    </source>
</evidence>
<dbReference type="Pfam" id="PF05873">
    <property type="entry name" value="Mt_ATP-synt_D"/>
    <property type="match status" value="1"/>
</dbReference>
<evidence type="ECO:0000313" key="12">
    <source>
        <dbReference type="EMBL" id="ORX33764.1"/>
    </source>
</evidence>
<evidence type="ECO:0000256" key="11">
    <source>
        <dbReference type="PIRNR" id="PIRNR005514"/>
    </source>
</evidence>
<dbReference type="RefSeq" id="XP_021868063.1">
    <property type="nucleotide sequence ID" value="XM_022014002.1"/>
</dbReference>
<dbReference type="InParanoid" id="A0A1Y1U889"/>
<proteinExistence type="inferred from homology"/>
<evidence type="ECO:0000256" key="6">
    <source>
        <dbReference type="ARBA" id="ARBA00022781"/>
    </source>
</evidence>
<evidence type="ECO:0000256" key="8">
    <source>
        <dbReference type="ARBA" id="ARBA00023065"/>
    </source>
</evidence>
<comment type="similarity">
    <text evidence="2 11">Belongs to the ATPase d subunit family.</text>
</comment>
<dbReference type="STRING" id="4999.A0A1Y1U889"/>
<evidence type="ECO:0000256" key="2">
    <source>
        <dbReference type="ARBA" id="ARBA00006842"/>
    </source>
</evidence>
<dbReference type="OrthoDB" id="35799at2759"/>
<dbReference type="SUPFAM" id="SSF161065">
    <property type="entry name" value="ATP synthase D chain-like"/>
    <property type="match status" value="1"/>
</dbReference>
<gene>
    <name evidence="12" type="ORF">BD324DRAFT_605578</name>
</gene>